<dbReference type="RefSeq" id="WP_120549652.1">
    <property type="nucleotide sequence ID" value="NZ_RAWM01000162.1"/>
</dbReference>
<name>A0A3A8Q909_9BACT</name>
<evidence type="ECO:0000313" key="3">
    <source>
        <dbReference type="Proteomes" id="UP000282656"/>
    </source>
</evidence>
<dbReference type="Proteomes" id="UP000282656">
    <property type="component" value="Unassembled WGS sequence"/>
</dbReference>
<dbReference type="EMBL" id="RAWM01000162">
    <property type="protein sequence ID" value="RKH59744.1"/>
    <property type="molecule type" value="Genomic_DNA"/>
</dbReference>
<proteinExistence type="predicted"/>
<dbReference type="AlphaFoldDB" id="A0A3A8Q909"/>
<keyword evidence="3" id="KW-1185">Reference proteome</keyword>
<accession>A0A3A8Q909</accession>
<gene>
    <name evidence="2" type="ORF">D7X96_34890</name>
</gene>
<evidence type="ECO:0000313" key="2">
    <source>
        <dbReference type="EMBL" id="RKH59744.1"/>
    </source>
</evidence>
<reference evidence="3" key="1">
    <citation type="submission" date="2018-09" db="EMBL/GenBank/DDBJ databases">
        <authorList>
            <person name="Livingstone P.G."/>
            <person name="Whitworth D.E."/>
        </authorList>
    </citation>
    <scope>NUCLEOTIDE SEQUENCE [LARGE SCALE GENOMIC DNA]</scope>
    <source>
        <strain evidence="3">AB047A</strain>
    </source>
</reference>
<dbReference type="InterPro" id="IPR013783">
    <property type="entry name" value="Ig-like_fold"/>
</dbReference>
<comment type="caution">
    <text evidence="2">The sequence shown here is derived from an EMBL/GenBank/DDBJ whole genome shotgun (WGS) entry which is preliminary data.</text>
</comment>
<feature type="signal peptide" evidence="1">
    <location>
        <begin position="1"/>
        <end position="20"/>
    </location>
</feature>
<feature type="chain" id="PRO_5017405749" evidence="1">
    <location>
        <begin position="21"/>
        <end position="287"/>
    </location>
</feature>
<sequence>MKAALWLSAWMGLSVVPSTAPTSLGHASAEVAALPGGAAAPGPRKAPGTEPQTALKALEMSRAAVKAAPDDARRREAESRLKEAEAHFQAARYAEALHKADEAWALLNPQQPSNFTVEVDHDGGTTTVTHRQGPPVTVEAQHATRVLAKGESVRVQQGTVLPEPPGAPQLAQPADKARLTLKPASGAEGGGLLGPVTLAWSAVTGATRYEVEVVAEGAEGKATPAPVRTVVAARQWTLPALPAGRYRWTVTAVSPEQGRSLPSQTRRFELAAESLELNVKVKDGWQK</sequence>
<keyword evidence="1" id="KW-0732">Signal</keyword>
<protein>
    <submittedName>
        <fullName evidence="2">Peptidoglycan-binding protein LysM</fullName>
    </submittedName>
</protein>
<dbReference type="OrthoDB" id="5381170at2"/>
<organism evidence="2 3">
    <name type="scientific">Corallococcus interemptor</name>
    <dbReference type="NCBI Taxonomy" id="2316720"/>
    <lineage>
        <taxon>Bacteria</taxon>
        <taxon>Pseudomonadati</taxon>
        <taxon>Myxococcota</taxon>
        <taxon>Myxococcia</taxon>
        <taxon>Myxococcales</taxon>
        <taxon>Cystobacterineae</taxon>
        <taxon>Myxococcaceae</taxon>
        <taxon>Corallococcus</taxon>
    </lineage>
</organism>
<dbReference type="Gene3D" id="2.60.40.10">
    <property type="entry name" value="Immunoglobulins"/>
    <property type="match status" value="1"/>
</dbReference>
<evidence type="ECO:0000256" key="1">
    <source>
        <dbReference type="SAM" id="SignalP"/>
    </source>
</evidence>